<gene>
    <name evidence="5" type="ORF">P43SY_002758</name>
</gene>
<dbReference type="GO" id="GO:0001522">
    <property type="term" value="P:pseudouridine synthesis"/>
    <property type="evidence" value="ECO:0007669"/>
    <property type="project" value="InterPro"/>
</dbReference>
<dbReference type="SUPFAM" id="SSF55174">
    <property type="entry name" value="Alpha-L RNA-binding motif"/>
    <property type="match status" value="1"/>
</dbReference>
<dbReference type="InterPro" id="IPR042092">
    <property type="entry name" value="PsdUridine_s_RsuA/RluB/E/F_cat"/>
</dbReference>
<dbReference type="PANTHER" id="PTHR47683">
    <property type="entry name" value="PSEUDOURIDINE SYNTHASE FAMILY PROTEIN-RELATED"/>
    <property type="match status" value="1"/>
</dbReference>
<evidence type="ECO:0000256" key="2">
    <source>
        <dbReference type="PROSITE-ProRule" id="PRU00182"/>
    </source>
</evidence>
<evidence type="ECO:0000259" key="4">
    <source>
        <dbReference type="Pfam" id="PF01479"/>
    </source>
</evidence>
<dbReference type="GO" id="GO:0009982">
    <property type="term" value="F:pseudouridine synthase activity"/>
    <property type="evidence" value="ECO:0007669"/>
    <property type="project" value="InterPro"/>
</dbReference>
<dbReference type="InterPro" id="IPR020103">
    <property type="entry name" value="PsdUridine_synth_cat_dom_sf"/>
</dbReference>
<dbReference type="Gene3D" id="3.10.290.10">
    <property type="entry name" value="RNA-binding S4 domain"/>
    <property type="match status" value="1"/>
</dbReference>
<dbReference type="InterPro" id="IPR036986">
    <property type="entry name" value="S4_RNA-bd_sf"/>
</dbReference>
<keyword evidence="2" id="KW-0694">RNA-binding</keyword>
<reference evidence="5" key="1">
    <citation type="submission" date="2021-12" db="EMBL/GenBank/DDBJ databases">
        <title>Prjna785345.</title>
        <authorList>
            <person name="Rujirawat T."/>
            <person name="Krajaejun T."/>
        </authorList>
    </citation>
    <scope>NUCLEOTIDE SEQUENCE</scope>
    <source>
        <strain evidence="5">Pi057C3</strain>
    </source>
</reference>
<dbReference type="EMBL" id="JAKCXM010000001">
    <property type="protein sequence ID" value="KAJ0410426.1"/>
    <property type="molecule type" value="Genomic_DNA"/>
</dbReference>
<organism evidence="5 6">
    <name type="scientific">Pythium insidiosum</name>
    <name type="common">Pythiosis disease agent</name>
    <dbReference type="NCBI Taxonomy" id="114742"/>
    <lineage>
        <taxon>Eukaryota</taxon>
        <taxon>Sar</taxon>
        <taxon>Stramenopiles</taxon>
        <taxon>Oomycota</taxon>
        <taxon>Peronosporomycetes</taxon>
        <taxon>Pythiales</taxon>
        <taxon>Pythiaceae</taxon>
        <taxon>Pythium</taxon>
    </lineage>
</organism>
<feature type="domain" description="Pseudouridine synthase RsuA/RluA-like" evidence="3">
    <location>
        <begin position="126"/>
        <end position="278"/>
    </location>
</feature>
<dbReference type="PROSITE" id="PS50889">
    <property type="entry name" value="S4"/>
    <property type="match status" value="1"/>
</dbReference>
<dbReference type="InterPro" id="IPR050343">
    <property type="entry name" value="RsuA_PseudoU_synthase"/>
</dbReference>
<evidence type="ECO:0000313" key="6">
    <source>
        <dbReference type="Proteomes" id="UP001209570"/>
    </source>
</evidence>
<dbReference type="Pfam" id="PF00849">
    <property type="entry name" value="PseudoU_synth_2"/>
    <property type="match status" value="1"/>
</dbReference>
<proteinExistence type="predicted"/>
<keyword evidence="1" id="KW-0413">Isomerase</keyword>
<dbReference type="SUPFAM" id="SSF55120">
    <property type="entry name" value="Pseudouridine synthase"/>
    <property type="match status" value="1"/>
</dbReference>
<dbReference type="InterPro" id="IPR006145">
    <property type="entry name" value="PsdUridine_synth_RsuA/RluA"/>
</dbReference>
<dbReference type="Proteomes" id="UP001209570">
    <property type="component" value="Unassembled WGS sequence"/>
</dbReference>
<evidence type="ECO:0008006" key="7">
    <source>
        <dbReference type="Google" id="ProtNLM"/>
    </source>
</evidence>
<sequence>MMMMTAMAEAMATARRQVIRRQHAGTASWLLGAPSRWMHCSRPVLAASDEDSGDAGSPAQHGTIRLAKLMAQRGMCSRREAETYIQGGVVLVNGERVKGDWMFVSPDADVKLDYPAQRHQRRKVSLVLNKPLGYVSSQPEGDLVPAVKLLTFENECRAMSKTRPKEPIEPFQLSKMAVCGRLDVNSTGLLLFTQDGTLAKTILDPNGGIEKEYLVRVSTTLDEALPAIQRRLEKLRHGVTSPDGITYRAKSVEVLNENQLRFILTEGKHRHIRRMCEHVGLDVVALKRVRIGNIKLGALPVGQWRYLQPTDRLGDAAPKGRRGVKK</sequence>
<dbReference type="InterPro" id="IPR000748">
    <property type="entry name" value="PsdUridine_synth_RsuA/RluB/E/F"/>
</dbReference>
<protein>
    <recommendedName>
        <fullName evidence="7">RNA-binding S4 domain-containing protein</fullName>
    </recommendedName>
</protein>
<dbReference type="AlphaFoldDB" id="A0AAD5QBG4"/>
<accession>A0AAD5QBG4</accession>
<evidence type="ECO:0000256" key="1">
    <source>
        <dbReference type="ARBA" id="ARBA00023235"/>
    </source>
</evidence>
<dbReference type="InterPro" id="IPR020094">
    <property type="entry name" value="TruA/RsuA/RluB/E/F_N"/>
</dbReference>
<dbReference type="CDD" id="cd00165">
    <property type="entry name" value="S4"/>
    <property type="match status" value="1"/>
</dbReference>
<evidence type="ECO:0000313" key="5">
    <source>
        <dbReference type="EMBL" id="KAJ0410426.1"/>
    </source>
</evidence>
<evidence type="ECO:0000259" key="3">
    <source>
        <dbReference type="Pfam" id="PF00849"/>
    </source>
</evidence>
<dbReference type="Gene3D" id="3.30.70.580">
    <property type="entry name" value="Pseudouridine synthase I, catalytic domain, N-terminal subdomain"/>
    <property type="match status" value="1"/>
</dbReference>
<comment type="caution">
    <text evidence="5">The sequence shown here is derived from an EMBL/GenBank/DDBJ whole genome shotgun (WGS) entry which is preliminary data.</text>
</comment>
<dbReference type="PANTHER" id="PTHR47683:SF2">
    <property type="entry name" value="RNA-BINDING S4 DOMAIN-CONTAINING PROTEIN"/>
    <property type="match status" value="1"/>
</dbReference>
<dbReference type="Gene3D" id="3.30.70.1560">
    <property type="entry name" value="Alpha-L RNA-binding motif"/>
    <property type="match status" value="1"/>
</dbReference>
<dbReference type="GO" id="GO:0003723">
    <property type="term" value="F:RNA binding"/>
    <property type="evidence" value="ECO:0007669"/>
    <property type="project" value="UniProtKB-KW"/>
</dbReference>
<name>A0AAD5QBG4_PYTIN</name>
<dbReference type="InterPro" id="IPR002942">
    <property type="entry name" value="S4_RNA-bd"/>
</dbReference>
<dbReference type="Pfam" id="PF01479">
    <property type="entry name" value="S4"/>
    <property type="match status" value="1"/>
</dbReference>
<feature type="domain" description="RNA-binding S4" evidence="4">
    <location>
        <begin position="65"/>
        <end position="98"/>
    </location>
</feature>
<keyword evidence="6" id="KW-1185">Reference proteome</keyword>
<dbReference type="NCBIfam" id="TIGR00093">
    <property type="entry name" value="pseudouridine synthase"/>
    <property type="match status" value="1"/>
</dbReference>